<gene>
    <name evidence="2" type="ORF">CYLTODRAFT_180085</name>
</gene>
<feature type="compositionally biased region" description="Low complexity" evidence="1">
    <location>
        <begin position="123"/>
        <end position="139"/>
    </location>
</feature>
<dbReference type="OrthoDB" id="2952926at2759"/>
<feature type="region of interest" description="Disordered" evidence="1">
    <location>
        <begin position="248"/>
        <end position="270"/>
    </location>
</feature>
<feature type="region of interest" description="Disordered" evidence="1">
    <location>
        <begin position="123"/>
        <end position="229"/>
    </location>
</feature>
<feature type="compositionally biased region" description="Pro residues" evidence="1">
    <location>
        <begin position="202"/>
        <end position="221"/>
    </location>
</feature>
<protein>
    <submittedName>
        <fullName evidence="2">Uncharacterized protein</fullName>
    </submittedName>
</protein>
<dbReference type="AlphaFoldDB" id="A0A0D7AWK7"/>
<reference evidence="2 3" key="1">
    <citation type="journal article" date="2015" name="Fungal Genet. Biol.">
        <title>Evolution of novel wood decay mechanisms in Agaricales revealed by the genome sequences of Fistulina hepatica and Cylindrobasidium torrendii.</title>
        <authorList>
            <person name="Floudas D."/>
            <person name="Held B.W."/>
            <person name="Riley R."/>
            <person name="Nagy L.G."/>
            <person name="Koehler G."/>
            <person name="Ransdell A.S."/>
            <person name="Younus H."/>
            <person name="Chow J."/>
            <person name="Chiniquy J."/>
            <person name="Lipzen A."/>
            <person name="Tritt A."/>
            <person name="Sun H."/>
            <person name="Haridas S."/>
            <person name="LaButti K."/>
            <person name="Ohm R.A."/>
            <person name="Kues U."/>
            <person name="Blanchette R.A."/>
            <person name="Grigoriev I.V."/>
            <person name="Minto R.E."/>
            <person name="Hibbett D.S."/>
        </authorList>
    </citation>
    <scope>NUCLEOTIDE SEQUENCE [LARGE SCALE GENOMIC DNA]</scope>
    <source>
        <strain evidence="2 3">FP15055 ss-10</strain>
    </source>
</reference>
<feature type="region of interest" description="Disordered" evidence="1">
    <location>
        <begin position="310"/>
        <end position="337"/>
    </location>
</feature>
<keyword evidence="3" id="KW-1185">Reference proteome</keyword>
<evidence type="ECO:0000256" key="1">
    <source>
        <dbReference type="SAM" id="MobiDB-lite"/>
    </source>
</evidence>
<accession>A0A0D7AWK7</accession>
<feature type="compositionally biased region" description="Basic and acidic residues" evidence="1">
    <location>
        <begin position="248"/>
        <end position="260"/>
    </location>
</feature>
<sequence>MASAPSFTIADFTSLVEEALDLEHVPDVSMSLLSPANRTPSLFSTALSRRPATVLHKFRQLVRVRAKSADVQQGAQRQSTVPSIIPSVSIARAGSGDGMPFLPFASRHELESRAVYNVAFPSSPSSSSSQCSPKVSSFPLTPTSSTYSDSNWDNSEELIIPGPPLEDPFAKDNVEIVRFTPPPSPTRRTSASRRTHLASRPPSTPPSCPLPCPPRASPPRAGPISWPRHPYAAQDLPTELSHIATERPCHRLSPRRDAGRPRAGSPFPLSLKVQIPPPVLSPRHSFLVDMSPPSTPEEIGPGSDFVDMTDSDEEESEGHSFRFPASPSVSSSAIGQHLIQRRSTQASSAVAHCSLNARHSFLSLDILPAEHCSFLEDDCSDMGSESDRHTAYYSARSSLAFDS</sequence>
<evidence type="ECO:0000313" key="2">
    <source>
        <dbReference type="EMBL" id="KIY62375.1"/>
    </source>
</evidence>
<proteinExistence type="predicted"/>
<dbReference type="Proteomes" id="UP000054007">
    <property type="component" value="Unassembled WGS sequence"/>
</dbReference>
<feature type="compositionally biased region" description="Polar residues" evidence="1">
    <location>
        <begin position="140"/>
        <end position="153"/>
    </location>
</feature>
<name>A0A0D7AWK7_9AGAR</name>
<dbReference type="EMBL" id="KN880790">
    <property type="protein sequence ID" value="KIY62375.1"/>
    <property type="molecule type" value="Genomic_DNA"/>
</dbReference>
<evidence type="ECO:0000313" key="3">
    <source>
        <dbReference type="Proteomes" id="UP000054007"/>
    </source>
</evidence>
<organism evidence="2 3">
    <name type="scientific">Cylindrobasidium torrendii FP15055 ss-10</name>
    <dbReference type="NCBI Taxonomy" id="1314674"/>
    <lineage>
        <taxon>Eukaryota</taxon>
        <taxon>Fungi</taxon>
        <taxon>Dikarya</taxon>
        <taxon>Basidiomycota</taxon>
        <taxon>Agaricomycotina</taxon>
        <taxon>Agaricomycetes</taxon>
        <taxon>Agaricomycetidae</taxon>
        <taxon>Agaricales</taxon>
        <taxon>Marasmiineae</taxon>
        <taxon>Physalacriaceae</taxon>
        <taxon>Cylindrobasidium</taxon>
    </lineage>
</organism>